<dbReference type="Pfam" id="PF08202">
    <property type="entry name" value="MIS13"/>
    <property type="match status" value="1"/>
</dbReference>
<feature type="region of interest" description="Disordered" evidence="1">
    <location>
        <begin position="98"/>
        <end position="187"/>
    </location>
</feature>
<dbReference type="EMBL" id="BTFZ01000020">
    <property type="protein sequence ID" value="GMM39012.1"/>
    <property type="molecule type" value="Genomic_DNA"/>
</dbReference>
<dbReference type="RefSeq" id="XP_064856007.1">
    <property type="nucleotide sequence ID" value="XM_064999935.1"/>
</dbReference>
<comment type="caution">
    <text evidence="2">The sequence shown here is derived from an EMBL/GenBank/DDBJ whole genome shotgun (WGS) entry which is preliminary data.</text>
</comment>
<gene>
    <name evidence="2" type="ORF">DASC09_063510</name>
</gene>
<dbReference type="PANTHER" id="PTHR14778:SF2">
    <property type="entry name" value="KINETOCHORE-ASSOCIATED PROTEIN DSN1 HOMOLOG"/>
    <property type="match status" value="1"/>
</dbReference>
<evidence type="ECO:0000256" key="1">
    <source>
        <dbReference type="SAM" id="MobiDB-lite"/>
    </source>
</evidence>
<dbReference type="GO" id="GO:0000444">
    <property type="term" value="C:MIS12/MIND type complex"/>
    <property type="evidence" value="ECO:0007669"/>
    <property type="project" value="InterPro"/>
</dbReference>
<dbReference type="InterPro" id="IPR013218">
    <property type="entry name" value="Dsn1/Mis13"/>
</dbReference>
<name>A0AAV5QVS7_9ASCO</name>
<reference evidence="2 3" key="1">
    <citation type="journal article" date="2023" name="Elife">
        <title>Identification of key yeast species and microbe-microbe interactions impacting larval growth of Drosophila in the wild.</title>
        <authorList>
            <person name="Mure A."/>
            <person name="Sugiura Y."/>
            <person name="Maeda R."/>
            <person name="Honda K."/>
            <person name="Sakurai N."/>
            <person name="Takahashi Y."/>
            <person name="Watada M."/>
            <person name="Katoh T."/>
            <person name="Gotoh A."/>
            <person name="Gotoh Y."/>
            <person name="Taniguchi I."/>
            <person name="Nakamura K."/>
            <person name="Hayashi T."/>
            <person name="Katayama T."/>
            <person name="Uemura T."/>
            <person name="Hattori Y."/>
        </authorList>
    </citation>
    <scope>NUCLEOTIDE SEQUENCE [LARGE SCALE GENOMIC DNA]</scope>
    <source>
        <strain evidence="2 3">SC-9</strain>
    </source>
</reference>
<proteinExistence type="predicted"/>
<protein>
    <recommendedName>
        <fullName evidence="4">Kinetochore protein mis13</fullName>
    </recommendedName>
</protein>
<feature type="compositionally biased region" description="Low complexity" evidence="1">
    <location>
        <begin position="56"/>
        <end position="77"/>
    </location>
</feature>
<feature type="compositionally biased region" description="Basic residues" evidence="1">
    <location>
        <begin position="366"/>
        <end position="378"/>
    </location>
</feature>
<organism evidence="2 3">
    <name type="scientific">Saccharomycopsis crataegensis</name>
    <dbReference type="NCBI Taxonomy" id="43959"/>
    <lineage>
        <taxon>Eukaryota</taxon>
        <taxon>Fungi</taxon>
        <taxon>Dikarya</taxon>
        <taxon>Ascomycota</taxon>
        <taxon>Saccharomycotina</taxon>
        <taxon>Saccharomycetes</taxon>
        <taxon>Saccharomycopsidaceae</taxon>
        <taxon>Saccharomycopsis</taxon>
    </lineage>
</organism>
<feature type="region of interest" description="Disordered" evidence="1">
    <location>
        <begin position="337"/>
        <end position="401"/>
    </location>
</feature>
<feature type="region of interest" description="Disordered" evidence="1">
    <location>
        <begin position="1"/>
        <end position="39"/>
    </location>
</feature>
<dbReference type="AlphaFoldDB" id="A0AAV5QVS7"/>
<sequence>MPPKKKLTSSRTTTTRTTARNGLKASSKSKGTTAINDTNDLSILSNSSTIRKHTSKISSLLSRSRRSNVSSFMSSQSVDDLENDDGFLFKRAGKPLLNKSNLLGSIAEPGESDTDDDDDDYDNNNNNNNDNKKSFLVPVKSLPKKKRRSSSIVLENQPKQRKKMRNNNNNSIIAPRTSPRKPHPSAKILKAVKTKSKLLDIESESDRNDEFDLEDTVESMTEMTRTILKGKKRTSLRPKAKSQPTKTELLISIPENKADSPPVVSPKSSKAKTAKKQVTKEKKSTKTKNESQKKQPAGAIKSKTTTTIIIPKNKINNKELKKSETISNVPTDLELTAKTNLSQPSTKVYGSPGKKQPLQISESPVHRRNKELRAKSNRRSSLGNRGKRTSSIGNGFEVSPHDDVLPSNFYKHLDQDLPEPHRMRQLLTWCFKRQFEIDKSKSKQQKAKKLSNEDLIAENIAKVIKEEIIRDLVEGKVKTSWWNRDEDDDEEGPDDNTKIKKKVKIVPNKQNVENLKTLKTFDARIAKLKKENEQWDKIAADYETFQPGDEIKLDENDDEKKEFLKKKIDELRSSTKERNEAEEMERLYSSIMDDKNLDEMYDKVSLITDEVQASYESSLNNFSTFVDKLNFNDSIIKSFEHNKKKHISNIIRKYIKTTSIEDADKEEDDEEYQFDDIELLKGITRIDKA</sequence>
<dbReference type="GO" id="GO:0051301">
    <property type="term" value="P:cell division"/>
    <property type="evidence" value="ECO:0007669"/>
    <property type="project" value="InterPro"/>
</dbReference>
<keyword evidence="3" id="KW-1185">Reference proteome</keyword>
<dbReference type="GeneID" id="90077000"/>
<dbReference type="GO" id="GO:0007059">
    <property type="term" value="P:chromosome segregation"/>
    <property type="evidence" value="ECO:0007669"/>
    <property type="project" value="InterPro"/>
</dbReference>
<dbReference type="Proteomes" id="UP001360560">
    <property type="component" value="Unassembled WGS sequence"/>
</dbReference>
<feature type="compositionally biased region" description="Acidic residues" evidence="1">
    <location>
        <begin position="110"/>
        <end position="122"/>
    </location>
</feature>
<feature type="compositionally biased region" description="Low complexity" evidence="1">
    <location>
        <begin position="9"/>
        <end position="18"/>
    </location>
</feature>
<feature type="region of interest" description="Disordered" evidence="1">
    <location>
        <begin position="52"/>
        <end position="81"/>
    </location>
</feature>
<feature type="compositionally biased region" description="Low complexity" evidence="1">
    <location>
        <begin position="300"/>
        <end position="314"/>
    </location>
</feature>
<feature type="region of interest" description="Disordered" evidence="1">
    <location>
        <begin position="226"/>
        <end position="316"/>
    </location>
</feature>
<evidence type="ECO:0000313" key="3">
    <source>
        <dbReference type="Proteomes" id="UP001360560"/>
    </source>
</evidence>
<feature type="compositionally biased region" description="Basic residues" evidence="1">
    <location>
        <begin position="228"/>
        <end position="240"/>
    </location>
</feature>
<evidence type="ECO:0000313" key="2">
    <source>
        <dbReference type="EMBL" id="GMM39012.1"/>
    </source>
</evidence>
<evidence type="ECO:0008006" key="4">
    <source>
        <dbReference type="Google" id="ProtNLM"/>
    </source>
</evidence>
<feature type="compositionally biased region" description="Basic and acidic residues" evidence="1">
    <location>
        <begin position="278"/>
        <end position="293"/>
    </location>
</feature>
<dbReference type="PANTHER" id="PTHR14778">
    <property type="entry name" value="KINETOCHORE-ASSOCIATED PROTEIN DSN1 HOMOLOG"/>
    <property type="match status" value="1"/>
</dbReference>
<accession>A0AAV5QVS7</accession>
<feature type="compositionally biased region" description="Low complexity" evidence="1">
    <location>
        <begin position="259"/>
        <end position="268"/>
    </location>
</feature>
<feature type="compositionally biased region" description="Polar residues" evidence="1">
    <location>
        <begin position="337"/>
        <end position="348"/>
    </location>
</feature>
<feature type="compositionally biased region" description="Polar residues" evidence="1">
    <location>
        <begin position="379"/>
        <end position="393"/>
    </location>
</feature>
<feature type="compositionally biased region" description="Polar residues" evidence="1">
    <location>
        <begin position="24"/>
        <end position="39"/>
    </location>
</feature>
<feature type="compositionally biased region" description="Basic residues" evidence="1">
    <location>
        <begin position="178"/>
        <end position="187"/>
    </location>
</feature>